<keyword evidence="1" id="KW-0719">Serine esterase</keyword>
<keyword evidence="3" id="KW-0378">Hydrolase</keyword>
<dbReference type="AlphaFoldDB" id="X0XTH3"/>
<accession>X0XTH3</accession>
<gene>
    <name evidence="5" type="ORF">S01H1_67437</name>
</gene>
<evidence type="ECO:0000256" key="4">
    <source>
        <dbReference type="ARBA" id="ARBA00023157"/>
    </source>
</evidence>
<dbReference type="InterPro" id="IPR011118">
    <property type="entry name" value="Tannase/feruloyl_esterase"/>
</dbReference>
<feature type="non-terminal residue" evidence="5">
    <location>
        <position position="1"/>
    </location>
</feature>
<sequence length="122" mass="13528">SENCLTQPQLDAVKSVYAPAKLNSGEIIFPGKAMGSETTWMVFDSSQPASVSLGTFHLTYQDAQWDWMTFDVDRDTALADEKTGFINAIDPDLKEFKARGGKLLLYHGWNDFGISPGNTIDY</sequence>
<name>X0XTH3_9ZZZZ</name>
<organism evidence="5">
    <name type="scientific">marine sediment metagenome</name>
    <dbReference type="NCBI Taxonomy" id="412755"/>
    <lineage>
        <taxon>unclassified sequences</taxon>
        <taxon>metagenomes</taxon>
        <taxon>ecological metagenomes</taxon>
    </lineage>
</organism>
<evidence type="ECO:0000313" key="5">
    <source>
        <dbReference type="EMBL" id="GAG38622.1"/>
    </source>
</evidence>
<dbReference type="PANTHER" id="PTHR33938:SF15">
    <property type="entry name" value="FERULOYL ESTERASE B-RELATED"/>
    <property type="match status" value="1"/>
</dbReference>
<dbReference type="EMBL" id="BARS01044664">
    <property type="protein sequence ID" value="GAG38622.1"/>
    <property type="molecule type" value="Genomic_DNA"/>
</dbReference>
<proteinExistence type="predicted"/>
<dbReference type="PANTHER" id="PTHR33938">
    <property type="entry name" value="FERULOYL ESTERASE B-RELATED"/>
    <property type="match status" value="1"/>
</dbReference>
<keyword evidence="4" id="KW-1015">Disulfide bond</keyword>
<dbReference type="GO" id="GO:0052689">
    <property type="term" value="F:carboxylic ester hydrolase activity"/>
    <property type="evidence" value="ECO:0007669"/>
    <property type="project" value="UniProtKB-KW"/>
</dbReference>
<evidence type="ECO:0000256" key="1">
    <source>
        <dbReference type="ARBA" id="ARBA00022487"/>
    </source>
</evidence>
<evidence type="ECO:0000256" key="3">
    <source>
        <dbReference type="ARBA" id="ARBA00022801"/>
    </source>
</evidence>
<comment type="caution">
    <text evidence="5">The sequence shown here is derived from an EMBL/GenBank/DDBJ whole genome shotgun (WGS) entry which is preliminary data.</text>
</comment>
<reference evidence="5" key="1">
    <citation type="journal article" date="2014" name="Front. Microbiol.">
        <title>High frequency of phylogenetically diverse reductive dehalogenase-homologous genes in deep subseafloor sedimentary metagenomes.</title>
        <authorList>
            <person name="Kawai M."/>
            <person name="Futagami T."/>
            <person name="Toyoda A."/>
            <person name="Takaki Y."/>
            <person name="Nishi S."/>
            <person name="Hori S."/>
            <person name="Arai W."/>
            <person name="Tsubouchi T."/>
            <person name="Morono Y."/>
            <person name="Uchiyama I."/>
            <person name="Ito T."/>
            <person name="Fujiyama A."/>
            <person name="Inagaki F."/>
            <person name="Takami H."/>
        </authorList>
    </citation>
    <scope>NUCLEOTIDE SEQUENCE</scope>
    <source>
        <strain evidence="5">Expedition CK06-06</strain>
    </source>
</reference>
<keyword evidence="2" id="KW-0732">Signal</keyword>
<evidence type="ECO:0000256" key="2">
    <source>
        <dbReference type="ARBA" id="ARBA00022729"/>
    </source>
</evidence>
<dbReference type="Pfam" id="PF07519">
    <property type="entry name" value="Tannase"/>
    <property type="match status" value="1"/>
</dbReference>
<protein>
    <submittedName>
        <fullName evidence="5">Uncharacterized protein</fullName>
    </submittedName>
</protein>